<dbReference type="EMBL" id="RZGK01000018">
    <property type="protein sequence ID" value="KAF9692570.1"/>
    <property type="molecule type" value="Genomic_DNA"/>
</dbReference>
<reference evidence="2" key="2">
    <citation type="submission" date="2020-09" db="EMBL/GenBank/DDBJ databases">
        <title>Reference genome assembly for Australian Ascochyta lentis isolate Al4.</title>
        <authorList>
            <person name="Lee R.C."/>
            <person name="Farfan-Caceres L.M."/>
            <person name="Debler J.W."/>
            <person name="Williams A.H."/>
            <person name="Henares B.M."/>
        </authorList>
    </citation>
    <scope>NUCLEOTIDE SEQUENCE</scope>
    <source>
        <strain evidence="2">Al4</strain>
    </source>
</reference>
<protein>
    <submittedName>
        <fullName evidence="2">Uncharacterized protein</fullName>
    </submittedName>
</protein>
<feature type="region of interest" description="Disordered" evidence="1">
    <location>
        <begin position="343"/>
        <end position="369"/>
    </location>
</feature>
<dbReference type="OrthoDB" id="3798321at2759"/>
<feature type="compositionally biased region" description="Pro residues" evidence="1">
    <location>
        <begin position="206"/>
        <end position="215"/>
    </location>
</feature>
<evidence type="ECO:0000313" key="2">
    <source>
        <dbReference type="EMBL" id="KAF9692570.1"/>
    </source>
</evidence>
<feature type="compositionally biased region" description="Basic and acidic residues" evidence="1">
    <location>
        <begin position="351"/>
        <end position="369"/>
    </location>
</feature>
<feature type="region of interest" description="Disordered" evidence="1">
    <location>
        <begin position="206"/>
        <end position="281"/>
    </location>
</feature>
<evidence type="ECO:0000256" key="1">
    <source>
        <dbReference type="SAM" id="MobiDB-lite"/>
    </source>
</evidence>
<reference evidence="2" key="1">
    <citation type="submission" date="2018-12" db="EMBL/GenBank/DDBJ databases">
        <authorList>
            <person name="Syme R.A."/>
            <person name="Farfan-Caceres L."/>
            <person name="Lichtenzveig J."/>
        </authorList>
    </citation>
    <scope>NUCLEOTIDE SEQUENCE</scope>
    <source>
        <strain evidence="2">Al4</strain>
    </source>
</reference>
<feature type="compositionally biased region" description="Pro residues" evidence="1">
    <location>
        <begin position="256"/>
        <end position="265"/>
    </location>
</feature>
<dbReference type="Proteomes" id="UP000651452">
    <property type="component" value="Unassembled WGS sequence"/>
</dbReference>
<sequence>MHEQQFDANLPCLTLIQPRPRHWHDHPRGTHVLESSRCLRQRTVRVRGDASETNWPATELETNDSVVEDWDLTDLPVTQTATCWPSLDQLYYSIVMFAPTKLIDSASIPTEMVTRNLAKRATEKRSDGHLLIEIFNTDYQLISTSILKMPLARPRANSLSIPIPTAAFWCLRRPPTPRRATHPLPANYDIPPVPPLSFWVPETPSPFPTNSPAPTSPISSSPTPASCCSQSGDPSPPPHLKPSTSTSDSRKLLLPPISPPLPSSPRSPISPQSPHNPFLSPPLPRWNATALFTLASPLLPASPLSIFDRAISPTSPTFLLSRTPSPVTPNWADYTFLRTATPSLAEEECEEKTKSEGQKKDKGGDESHADLSPTFLCPRTAPVPQMPIAAEPTPNLERSHSTTSTALLNSTAETTTHPEREKMKLEFYHFLAARRVATMQTLCTPHAASPPSKRRLARWWEKLVPRAMMTEESKEVPRRRGRFSGWSGFLTRA</sequence>
<dbReference type="AlphaFoldDB" id="A0A8H7IXF7"/>
<organism evidence="2 3">
    <name type="scientific">Ascochyta lentis</name>
    <dbReference type="NCBI Taxonomy" id="205686"/>
    <lineage>
        <taxon>Eukaryota</taxon>
        <taxon>Fungi</taxon>
        <taxon>Dikarya</taxon>
        <taxon>Ascomycota</taxon>
        <taxon>Pezizomycotina</taxon>
        <taxon>Dothideomycetes</taxon>
        <taxon>Pleosporomycetidae</taxon>
        <taxon>Pleosporales</taxon>
        <taxon>Pleosporineae</taxon>
        <taxon>Didymellaceae</taxon>
        <taxon>Ascochyta</taxon>
    </lineage>
</organism>
<name>A0A8H7IXF7_9PLEO</name>
<proteinExistence type="predicted"/>
<accession>A0A8H7IXF7</accession>
<gene>
    <name evidence="2" type="ORF">EKO04_009353</name>
</gene>
<feature type="compositionally biased region" description="Low complexity" evidence="1">
    <location>
        <begin position="216"/>
        <end position="231"/>
    </location>
</feature>
<comment type="caution">
    <text evidence="2">The sequence shown here is derived from an EMBL/GenBank/DDBJ whole genome shotgun (WGS) entry which is preliminary data.</text>
</comment>
<evidence type="ECO:0000313" key="3">
    <source>
        <dbReference type="Proteomes" id="UP000651452"/>
    </source>
</evidence>
<keyword evidence="3" id="KW-1185">Reference proteome</keyword>